<dbReference type="Gene3D" id="3.30.465.10">
    <property type="match status" value="1"/>
</dbReference>
<evidence type="ECO:0000313" key="4">
    <source>
        <dbReference type="EMBL" id="PCJ41190.1"/>
    </source>
</evidence>
<dbReference type="Proteomes" id="UP000228987">
    <property type="component" value="Unassembled WGS sequence"/>
</dbReference>
<dbReference type="GO" id="GO:1903457">
    <property type="term" value="P:lactate catabolic process"/>
    <property type="evidence" value="ECO:0007669"/>
    <property type="project" value="TreeGrafter"/>
</dbReference>
<dbReference type="PANTHER" id="PTHR11748:SF114">
    <property type="entry name" value="ARYL-ALCOHOL OXIDASE VANILLYL-ALCOHOL OXIDASE (AFU_ORTHOLOGUE AFUA_3G09500)-RELATED"/>
    <property type="match status" value="1"/>
</dbReference>
<dbReference type="InterPro" id="IPR016171">
    <property type="entry name" value="Vanillyl_alc_oxidase_C-sub2"/>
</dbReference>
<sequence>MVLPPNLSQAEFDTALSEFEAVVGTDWVFSSDADVALYRDSYSPFWGEEEERIASAAVAPDSVEEVQEIVRIANRYKIPLYPISTGRNLTYGGAAPTLSGSVVLDLKRMDRIIEVNDKRNYALVEPGVSYFDLFNYIQEHDLNVMLDIPDPGWGSPMGNSLDHGVGYTMGSYRDHFGSHCGLEIVTAEGELIRTGAGAIPDSDAWQDFHYGAGPSIDGLFAQSNFGVVTKMGVKLMPMPETYMTCTVTVPRYQDFQAMVEEVNYLEDSFLVGMPSYGSPVGGGLFDPTSLEGLMQNGWPTIEQLEEFVTAQNKHAWSVTFQLYGPEEIVRATWTAVQRRFNDKIPGAAFQDGDFYTLPIPAEDIPALPDKARLGIPNLEIFHIVNRNPMNDNDPPDGHADMFTMTPRTAEGVHTAARVLAEAYQELGFPAATHPFSTPLMFYSRAMVVAVLIPTWRDPAKNAASRALYERCLDKIAEQGMGTYRTNPAFQELAISKYSFNDNALLKYQEKLKDSIDPNGIISPGRYGIWPANMRNNRG</sequence>
<name>A0A2A5CCL1_9GAMM</name>
<dbReference type="GO" id="GO:0008720">
    <property type="term" value="F:D-lactate dehydrogenase (NAD+) activity"/>
    <property type="evidence" value="ECO:0007669"/>
    <property type="project" value="TreeGrafter"/>
</dbReference>
<evidence type="ECO:0000256" key="2">
    <source>
        <dbReference type="ARBA" id="ARBA00022827"/>
    </source>
</evidence>
<dbReference type="SUPFAM" id="SSF55103">
    <property type="entry name" value="FAD-linked oxidases, C-terminal domain"/>
    <property type="match status" value="1"/>
</dbReference>
<evidence type="ECO:0000313" key="5">
    <source>
        <dbReference type="Proteomes" id="UP000228987"/>
    </source>
</evidence>
<dbReference type="InterPro" id="IPR016164">
    <property type="entry name" value="FAD-linked_Oxase-like_C"/>
</dbReference>
<keyword evidence="2" id="KW-0274">FAD</keyword>
<dbReference type="Gene3D" id="1.10.45.10">
    <property type="entry name" value="Vanillyl-alcohol Oxidase, Chain A, domain 4"/>
    <property type="match status" value="1"/>
</dbReference>
<dbReference type="EMBL" id="NVWI01000006">
    <property type="protein sequence ID" value="PCJ41190.1"/>
    <property type="molecule type" value="Genomic_DNA"/>
</dbReference>
<dbReference type="Gene3D" id="3.30.43.10">
    <property type="entry name" value="Uridine Diphospho-n-acetylenolpyruvylglucosamine Reductase, domain 2"/>
    <property type="match status" value="1"/>
</dbReference>
<keyword evidence="1" id="KW-0285">Flavoprotein</keyword>
<gene>
    <name evidence="4" type="ORF">COA71_09105</name>
</gene>
<dbReference type="SUPFAM" id="SSF56176">
    <property type="entry name" value="FAD-binding/transporter-associated domain-like"/>
    <property type="match status" value="1"/>
</dbReference>
<feature type="domain" description="FAD-binding PCMH-type" evidence="3">
    <location>
        <begin position="50"/>
        <end position="238"/>
    </location>
</feature>
<comment type="caution">
    <text evidence="4">The sequence shown here is derived from an EMBL/GenBank/DDBJ whole genome shotgun (WGS) entry which is preliminary data.</text>
</comment>
<dbReference type="AlphaFoldDB" id="A0A2A5CCL1"/>
<accession>A0A2A5CCL1</accession>
<dbReference type="InterPro" id="IPR016169">
    <property type="entry name" value="FAD-bd_PCMH_sub2"/>
</dbReference>
<dbReference type="InterPro" id="IPR016167">
    <property type="entry name" value="FAD-bd_PCMH_sub1"/>
</dbReference>
<dbReference type="InterPro" id="IPR016170">
    <property type="entry name" value="Cytok_DH_C_sf"/>
</dbReference>
<organism evidence="4 5">
    <name type="scientific">SAR86 cluster bacterium</name>
    <dbReference type="NCBI Taxonomy" id="2030880"/>
    <lineage>
        <taxon>Bacteria</taxon>
        <taxon>Pseudomonadati</taxon>
        <taxon>Pseudomonadota</taxon>
        <taxon>Gammaproteobacteria</taxon>
        <taxon>SAR86 cluster</taxon>
    </lineage>
</organism>
<dbReference type="PANTHER" id="PTHR11748">
    <property type="entry name" value="D-LACTATE DEHYDROGENASE"/>
    <property type="match status" value="1"/>
</dbReference>
<dbReference type="InterPro" id="IPR006094">
    <property type="entry name" value="Oxid_FAD_bind_N"/>
</dbReference>
<protein>
    <submittedName>
        <fullName evidence="4">p-cresol methylhydroxylase</fullName>
    </submittedName>
</protein>
<dbReference type="Pfam" id="PF01565">
    <property type="entry name" value="FAD_binding_4"/>
    <property type="match status" value="1"/>
</dbReference>
<dbReference type="GO" id="GO:0004458">
    <property type="term" value="F:D-lactate dehydrogenase (cytochrome) activity"/>
    <property type="evidence" value="ECO:0007669"/>
    <property type="project" value="TreeGrafter"/>
</dbReference>
<dbReference type="PROSITE" id="PS51387">
    <property type="entry name" value="FAD_PCMH"/>
    <property type="match status" value="1"/>
</dbReference>
<dbReference type="InterPro" id="IPR036318">
    <property type="entry name" value="FAD-bd_PCMH-like_sf"/>
</dbReference>
<dbReference type="GO" id="GO:0071949">
    <property type="term" value="F:FAD binding"/>
    <property type="evidence" value="ECO:0007669"/>
    <property type="project" value="InterPro"/>
</dbReference>
<dbReference type="Gene3D" id="3.40.462.10">
    <property type="entry name" value="FAD-linked oxidases, C-terminal domain"/>
    <property type="match status" value="1"/>
</dbReference>
<dbReference type="InterPro" id="IPR016166">
    <property type="entry name" value="FAD-bd_PCMH"/>
</dbReference>
<evidence type="ECO:0000256" key="1">
    <source>
        <dbReference type="ARBA" id="ARBA00022630"/>
    </source>
</evidence>
<evidence type="ECO:0000259" key="3">
    <source>
        <dbReference type="PROSITE" id="PS51387"/>
    </source>
</evidence>
<proteinExistence type="predicted"/>
<reference evidence="5" key="1">
    <citation type="submission" date="2017-08" db="EMBL/GenBank/DDBJ databases">
        <title>A dynamic microbial community with high functional redundancy inhabits the cold, oxic subseafloor aquifer.</title>
        <authorList>
            <person name="Tully B.J."/>
            <person name="Wheat C.G."/>
            <person name="Glazer B.T."/>
            <person name="Huber J.A."/>
        </authorList>
    </citation>
    <scope>NUCLEOTIDE SEQUENCE [LARGE SCALE GENOMIC DNA]</scope>
</reference>